<dbReference type="GeneID" id="19620132"/>
<evidence type="ECO:0000313" key="3">
    <source>
        <dbReference type="Proteomes" id="UP000121539"/>
    </source>
</evidence>
<dbReference type="KEGG" id="vg:19620132"/>
<name>A0A060CXF2_9GAMA</name>
<feature type="compositionally biased region" description="Polar residues" evidence="1">
    <location>
        <begin position="50"/>
        <end position="64"/>
    </location>
</feature>
<feature type="compositionally biased region" description="Polar residues" evidence="1">
    <location>
        <begin position="88"/>
        <end position="101"/>
    </location>
</feature>
<keyword evidence="3" id="KW-1185">Reference proteome</keyword>
<accession>A0A060CXF2</accession>
<feature type="region of interest" description="Disordered" evidence="1">
    <location>
        <begin position="38"/>
        <end position="169"/>
    </location>
</feature>
<feature type="compositionally biased region" description="Low complexity" evidence="1">
    <location>
        <begin position="75"/>
        <end position="87"/>
    </location>
</feature>
<dbReference type="RefSeq" id="YP_009041977.1">
    <property type="nucleotide sequence ID" value="NC_024303.1"/>
</dbReference>
<evidence type="ECO:0000256" key="1">
    <source>
        <dbReference type="SAM" id="MobiDB-lite"/>
    </source>
</evidence>
<dbReference type="EMBL" id="KJ705001">
    <property type="protein sequence ID" value="AIB03153.1"/>
    <property type="molecule type" value="Genomic_DNA"/>
</dbReference>
<feature type="compositionally biased region" description="Low complexity" evidence="1">
    <location>
        <begin position="126"/>
        <end position="142"/>
    </location>
</feature>
<organism evidence="2 3">
    <name type="scientific">Bovine gammaherpesvirus 6</name>
    <dbReference type="NCBI Taxonomy" id="1504288"/>
    <lineage>
        <taxon>Viruses</taxon>
        <taxon>Duplodnaviria</taxon>
        <taxon>Heunggongvirae</taxon>
        <taxon>Peploviricota</taxon>
        <taxon>Herviviricetes</taxon>
        <taxon>Herpesvirales</taxon>
        <taxon>Orthoherpesviridae</taxon>
        <taxon>Gammaherpesvirinae</taxon>
        <taxon>Macavirus</taxon>
        <taxon>Macavirus bovinegamma6</taxon>
    </lineage>
</organism>
<dbReference type="Proteomes" id="UP000121539">
    <property type="component" value="Segment"/>
</dbReference>
<protein>
    <submittedName>
        <fullName evidence="2">Bov1.b2</fullName>
    </submittedName>
</protein>
<evidence type="ECO:0000313" key="2">
    <source>
        <dbReference type="EMBL" id="AIB03153.1"/>
    </source>
</evidence>
<reference evidence="2 3" key="1">
    <citation type="journal article" date="2014" name="J. Gen. Virol.">
        <title>Novel gammaherpesvirus functions encoded by bovine herpesvirus 6 (bovine lymphotropic virus).</title>
        <authorList>
            <person name="Jia J."/>
            <person name="Delhon G."/>
            <person name="Tulman E.R."/>
            <person name="Diel D.G."/>
            <person name="Osorio F.A."/>
            <person name="Wen X."/>
            <person name="Kutish G.F."/>
            <person name="Rock D.L."/>
        </authorList>
    </citation>
    <scope>NUCLEOTIDE SEQUENCE [LARGE SCALE GENOMIC DNA]</scope>
    <source>
        <strain evidence="2">Pennsylvania 47</strain>
    </source>
</reference>
<proteinExistence type="predicted"/>
<feature type="compositionally biased region" description="Polar residues" evidence="1">
    <location>
        <begin position="110"/>
        <end position="125"/>
    </location>
</feature>
<sequence length="221" mass="23715">MAENTLGVLKYSSTNIAQINCNSCNVLKPVPKFPVTSHHFPQTEAGKNYHLNTKPSYSSVSGPSKNDLRATVCVNSSSPTTSTSSNSEAGLSQPLNSSLVPGSSKDLLQDTVSVESNSNQSADTLTSKPSTSSTCFSSQGPSNVRAPPKHKSPKGTAGVKASSSQPLQSSKKNFLIKSLQKHIAAKKRHFLKSPTKQHWKKRLLLKSIIVSKCLIIKSFFS</sequence>
<gene>
    <name evidence="2" type="primary">Bov1.b2</name>
    <name evidence="2" type="ORF">BoHV6Bov1.b2</name>
</gene>